<evidence type="ECO:0000313" key="5">
    <source>
        <dbReference type="Proteomes" id="UP000032702"/>
    </source>
</evidence>
<dbReference type="InterPro" id="IPR011050">
    <property type="entry name" value="Pectin_lyase_fold/virulence"/>
</dbReference>
<sequence length="496" mass="51491">MRSRLLLLVLFWLTACRAPTSAPPTQARPAPVQGVWVNGAQSAGGDGSRERPFRTLAEALAIRPLPTVYVASGVYPGPVSLPPGAHLVGEGPGTVLKGEGQAPVVRAEGGGTLARMTLQGGTWGVESGGALRLEDVAFRGQQEGAVGVKAGRLVVQGARFEPGGQEAVGISVEGMSAVEVRGSTFSGPWRRGVHVQGGGEVLLEGVRFTGAETALDQEGGRGRLLRGTVEGGRGPGLLVRGGSIAIEAVTISGHEYGLAAQGASLEVRDFTSVRAQRAGMGLTRTTGRLQDIQVRESGSFGALQLVDSDLELRGFRIEDVDAYGVVATRGRLRVSKGHIARVRSSDGFTGEGLHLRGVKAQVEGLEVRDAKGAGVLAAQGTEVDVRDARLRGCKQAGLLVESLSEMQATEIEIHDTEGPALAVLRDGRLWVEALTASGLAEGLVWAECGGSTRVRLGLVRSTNLQGLSAPCVERVASPPVPDKARGGEGAPRVLPP</sequence>
<comment type="caution">
    <text evidence="4">The sequence shown here is derived from an EMBL/GenBank/DDBJ whole genome shotgun (WGS) entry which is preliminary data.</text>
</comment>
<evidence type="ECO:0000256" key="1">
    <source>
        <dbReference type="SAM" id="MobiDB-lite"/>
    </source>
</evidence>
<dbReference type="AlphaFoldDB" id="Q09CN0"/>
<dbReference type="Pfam" id="PF07602">
    <property type="entry name" value="DUF1565"/>
    <property type="match status" value="1"/>
</dbReference>
<evidence type="ECO:0000256" key="2">
    <source>
        <dbReference type="SAM" id="SignalP"/>
    </source>
</evidence>
<dbReference type="RefSeq" id="WP_002610340.1">
    <property type="nucleotide sequence ID" value="NC_014623.1"/>
</dbReference>
<feature type="domain" description="DUF1565" evidence="3">
    <location>
        <begin position="45"/>
        <end position="196"/>
    </location>
</feature>
<dbReference type="EMBL" id="AAMD01000005">
    <property type="protein sequence ID" value="EAU69519.1"/>
    <property type="molecule type" value="Genomic_DNA"/>
</dbReference>
<accession>Q09CN0</accession>
<dbReference type="InterPro" id="IPR011459">
    <property type="entry name" value="DUF1565"/>
</dbReference>
<dbReference type="Gene3D" id="2.160.20.10">
    <property type="entry name" value="Single-stranded right-handed beta-helix, Pectin lyase-like"/>
    <property type="match status" value="1"/>
</dbReference>
<keyword evidence="2" id="KW-0732">Signal</keyword>
<evidence type="ECO:0000259" key="3">
    <source>
        <dbReference type="Pfam" id="PF07602"/>
    </source>
</evidence>
<gene>
    <name evidence="4" type="ORF">STIAU_2098</name>
</gene>
<dbReference type="PATRIC" id="fig|378806.16.peg.8976"/>
<dbReference type="OrthoDB" id="5380276at2"/>
<feature type="chain" id="PRO_5004167357" description="DUF1565 domain-containing protein" evidence="2">
    <location>
        <begin position="23"/>
        <end position="496"/>
    </location>
</feature>
<dbReference type="SUPFAM" id="SSF51126">
    <property type="entry name" value="Pectin lyase-like"/>
    <property type="match status" value="1"/>
</dbReference>
<dbReference type="InterPro" id="IPR006626">
    <property type="entry name" value="PbH1"/>
</dbReference>
<proteinExistence type="predicted"/>
<dbReference type="SMART" id="SM00710">
    <property type="entry name" value="PbH1"/>
    <property type="match status" value="5"/>
</dbReference>
<feature type="signal peptide" evidence="2">
    <location>
        <begin position="1"/>
        <end position="22"/>
    </location>
</feature>
<dbReference type="InterPro" id="IPR012334">
    <property type="entry name" value="Pectin_lyas_fold"/>
</dbReference>
<dbReference type="Proteomes" id="UP000032702">
    <property type="component" value="Unassembled WGS sequence"/>
</dbReference>
<reference evidence="4 5" key="1">
    <citation type="submission" date="2006-04" db="EMBL/GenBank/DDBJ databases">
        <authorList>
            <person name="Nierman W.C."/>
        </authorList>
    </citation>
    <scope>NUCLEOTIDE SEQUENCE [LARGE SCALE GENOMIC DNA]</scope>
    <source>
        <strain evidence="4 5">DW4/3-1</strain>
    </source>
</reference>
<protein>
    <recommendedName>
        <fullName evidence="3">DUF1565 domain-containing protein</fullName>
    </recommendedName>
</protein>
<organism evidence="4 5">
    <name type="scientific">Stigmatella aurantiaca (strain DW4/3-1)</name>
    <dbReference type="NCBI Taxonomy" id="378806"/>
    <lineage>
        <taxon>Bacteria</taxon>
        <taxon>Pseudomonadati</taxon>
        <taxon>Myxococcota</taxon>
        <taxon>Myxococcia</taxon>
        <taxon>Myxococcales</taxon>
        <taxon>Cystobacterineae</taxon>
        <taxon>Archangiaceae</taxon>
        <taxon>Stigmatella</taxon>
    </lineage>
</organism>
<feature type="region of interest" description="Disordered" evidence="1">
    <location>
        <begin position="476"/>
        <end position="496"/>
    </location>
</feature>
<name>Q09CN0_STIAD</name>
<dbReference type="PROSITE" id="PS51257">
    <property type="entry name" value="PROKAR_LIPOPROTEIN"/>
    <property type="match status" value="1"/>
</dbReference>
<evidence type="ECO:0000313" key="4">
    <source>
        <dbReference type="EMBL" id="EAU69519.1"/>
    </source>
</evidence>